<evidence type="ECO:0000256" key="5">
    <source>
        <dbReference type="ARBA" id="ARBA00023237"/>
    </source>
</evidence>
<dbReference type="STRING" id="929556.Solca_0971"/>
<evidence type="ECO:0000256" key="6">
    <source>
        <dbReference type="SAM" id="SignalP"/>
    </source>
</evidence>
<keyword evidence="10" id="KW-1185">Reference proteome</keyword>
<dbReference type="InterPro" id="IPR011990">
    <property type="entry name" value="TPR-like_helical_dom_sf"/>
</dbReference>
<evidence type="ECO:0000313" key="9">
    <source>
        <dbReference type="EMBL" id="AFD06083.1"/>
    </source>
</evidence>
<dbReference type="InterPro" id="IPR033985">
    <property type="entry name" value="SusD-like_N"/>
</dbReference>
<evidence type="ECO:0000259" key="8">
    <source>
        <dbReference type="Pfam" id="PF14322"/>
    </source>
</evidence>
<feature type="domain" description="RagB/SusD" evidence="7">
    <location>
        <begin position="325"/>
        <end position="400"/>
    </location>
</feature>
<keyword evidence="5" id="KW-0998">Cell outer membrane</keyword>
<keyword evidence="4" id="KW-0472">Membrane</keyword>
<feature type="signal peptide" evidence="6">
    <location>
        <begin position="1"/>
        <end position="24"/>
    </location>
</feature>
<dbReference type="SUPFAM" id="SSF48452">
    <property type="entry name" value="TPR-like"/>
    <property type="match status" value="1"/>
</dbReference>
<dbReference type="Pfam" id="PF14322">
    <property type="entry name" value="SusD-like_3"/>
    <property type="match status" value="1"/>
</dbReference>
<dbReference type="AlphaFoldDB" id="H8KPX4"/>
<reference evidence="9" key="1">
    <citation type="submission" date="2012-02" db="EMBL/GenBank/DDBJ databases">
        <title>The complete genome of Solitalea canadensis DSM 3403.</title>
        <authorList>
            <consortium name="US DOE Joint Genome Institute (JGI-PGF)"/>
            <person name="Lucas S."/>
            <person name="Copeland A."/>
            <person name="Lapidus A."/>
            <person name="Glavina del Rio T."/>
            <person name="Dalin E."/>
            <person name="Tice H."/>
            <person name="Bruce D."/>
            <person name="Goodwin L."/>
            <person name="Pitluck S."/>
            <person name="Peters L."/>
            <person name="Ovchinnikova G."/>
            <person name="Lu M."/>
            <person name="Kyrpides N."/>
            <person name="Mavromatis K."/>
            <person name="Ivanova N."/>
            <person name="Brettin T."/>
            <person name="Detter J.C."/>
            <person name="Han C."/>
            <person name="Larimer F."/>
            <person name="Land M."/>
            <person name="Hauser L."/>
            <person name="Markowitz V."/>
            <person name="Cheng J.-F."/>
            <person name="Hugenholtz P."/>
            <person name="Woyke T."/>
            <person name="Wu D."/>
            <person name="Spring S."/>
            <person name="Schroeder M."/>
            <person name="Kopitz M."/>
            <person name="Brambilla E."/>
            <person name="Klenk H.-P."/>
            <person name="Eisen J.A."/>
        </authorList>
    </citation>
    <scope>NUCLEOTIDE SEQUENCE</scope>
    <source>
        <strain evidence="9">DSM 3403</strain>
    </source>
</reference>
<dbReference type="HOGENOM" id="CLU_015553_3_0_10"/>
<evidence type="ECO:0000313" key="10">
    <source>
        <dbReference type="Proteomes" id="UP000007590"/>
    </source>
</evidence>
<dbReference type="InterPro" id="IPR012944">
    <property type="entry name" value="SusD_RagB_dom"/>
</dbReference>
<evidence type="ECO:0000259" key="7">
    <source>
        <dbReference type="Pfam" id="PF07980"/>
    </source>
</evidence>
<name>H8KPX4_SOLCM</name>
<sequence>MKLIRLATLLIVPSLLLGACSSFLDVKPKGVIIAETISDYDGLLNDVGVINPFGQSICMIYTTDDVKDVSFSPQNQTAPKGNSYFWREYINNNNDRPDVWADFYNRIANLNVITEGVLSASDGAEQQKKQLYAEAAVAKAFNYFYLLSFFSPAYSKSTAEADYGVPYVISTDQSKATPQRPSLQQSLDDLTGNILAAIPDLPNQNINNSRFTKASAYGLLTRIYLYMGNYTDALKYADLVLRSGDATILNYNNFSTTRLPHANNSPEELLVRYCNNMSFHYSDELLSVYNLPADLRIQLLATPTANGGYDFGGGTSYNPNRGISYAEIYLTKAECLARNGDINGALAIVNNTIRKNRMTPAGYTALTAANKEEAITAVLEERRRELAFKGMRWSDMKRLDKDGRMKPVMRYAADGTVLVTLTPGSTNYTFQIPLQVQAFNAGMPLNKR</sequence>
<dbReference type="CDD" id="cd08977">
    <property type="entry name" value="SusD"/>
    <property type="match status" value="1"/>
</dbReference>
<feature type="domain" description="SusD-like N-terminal" evidence="8">
    <location>
        <begin position="23"/>
        <end position="225"/>
    </location>
</feature>
<dbReference type="PROSITE" id="PS51257">
    <property type="entry name" value="PROKAR_LIPOPROTEIN"/>
    <property type="match status" value="1"/>
</dbReference>
<proteinExistence type="inferred from homology"/>
<protein>
    <submittedName>
        <fullName evidence="9">RagB/SusD family protein</fullName>
    </submittedName>
</protein>
<organism evidence="9 10">
    <name type="scientific">Solitalea canadensis (strain ATCC 29591 / DSM 3403 / JCM 21819 / LMG 8368 / NBRC 15130 / NCIMB 12057 / USAM 9D)</name>
    <name type="common">Flexibacter canadensis</name>
    <dbReference type="NCBI Taxonomy" id="929556"/>
    <lineage>
        <taxon>Bacteria</taxon>
        <taxon>Pseudomonadati</taxon>
        <taxon>Bacteroidota</taxon>
        <taxon>Sphingobacteriia</taxon>
        <taxon>Sphingobacteriales</taxon>
        <taxon>Sphingobacteriaceae</taxon>
        <taxon>Solitalea</taxon>
    </lineage>
</organism>
<dbReference type="Gene3D" id="1.25.40.390">
    <property type="match status" value="2"/>
</dbReference>
<accession>H8KPX4</accession>
<dbReference type="eggNOG" id="COG0388">
    <property type="taxonomic scope" value="Bacteria"/>
</dbReference>
<dbReference type="Pfam" id="PF07980">
    <property type="entry name" value="SusD_RagB"/>
    <property type="match status" value="1"/>
</dbReference>
<dbReference type="RefSeq" id="WP_014679311.1">
    <property type="nucleotide sequence ID" value="NC_017770.1"/>
</dbReference>
<dbReference type="KEGG" id="scn:Solca_0971"/>
<dbReference type="Proteomes" id="UP000007590">
    <property type="component" value="Chromosome"/>
</dbReference>
<comment type="subcellular location">
    <subcellularLocation>
        <location evidence="1">Cell outer membrane</location>
    </subcellularLocation>
</comment>
<evidence type="ECO:0000256" key="3">
    <source>
        <dbReference type="ARBA" id="ARBA00022729"/>
    </source>
</evidence>
<evidence type="ECO:0000256" key="2">
    <source>
        <dbReference type="ARBA" id="ARBA00006275"/>
    </source>
</evidence>
<comment type="similarity">
    <text evidence="2">Belongs to the SusD family.</text>
</comment>
<dbReference type="EMBL" id="CP003349">
    <property type="protein sequence ID" value="AFD06083.1"/>
    <property type="molecule type" value="Genomic_DNA"/>
</dbReference>
<gene>
    <name evidence="9" type="ordered locus">Solca_0971</name>
</gene>
<dbReference type="GO" id="GO:0009279">
    <property type="term" value="C:cell outer membrane"/>
    <property type="evidence" value="ECO:0007669"/>
    <property type="project" value="UniProtKB-SubCell"/>
</dbReference>
<dbReference type="OrthoDB" id="697229at2"/>
<evidence type="ECO:0000256" key="4">
    <source>
        <dbReference type="ARBA" id="ARBA00023136"/>
    </source>
</evidence>
<feature type="chain" id="PRO_5003613017" evidence="6">
    <location>
        <begin position="25"/>
        <end position="448"/>
    </location>
</feature>
<keyword evidence="3 6" id="KW-0732">Signal</keyword>
<evidence type="ECO:0000256" key="1">
    <source>
        <dbReference type="ARBA" id="ARBA00004442"/>
    </source>
</evidence>